<dbReference type="GO" id="GO:0008658">
    <property type="term" value="F:penicillin binding"/>
    <property type="evidence" value="ECO:0007669"/>
    <property type="project" value="InterPro"/>
</dbReference>
<dbReference type="InterPro" id="IPR050515">
    <property type="entry name" value="Beta-lactam/transpept"/>
</dbReference>
<reference evidence="5 6" key="1">
    <citation type="journal article" date="2016" name="Nat. Commun.">
        <title>Thousands of microbial genomes shed light on interconnected biogeochemical processes in an aquifer system.</title>
        <authorList>
            <person name="Anantharaman K."/>
            <person name="Brown C.T."/>
            <person name="Hug L.A."/>
            <person name="Sharon I."/>
            <person name="Castelle C.J."/>
            <person name="Probst A.J."/>
            <person name="Thomas B.C."/>
            <person name="Singh A."/>
            <person name="Wilkins M.J."/>
            <person name="Karaoz U."/>
            <person name="Brodie E.L."/>
            <person name="Williams K.H."/>
            <person name="Hubbard S.S."/>
            <person name="Banfield J.F."/>
        </authorList>
    </citation>
    <scope>NUCLEOTIDE SEQUENCE [LARGE SCALE GENOMIC DNA]</scope>
</reference>
<dbReference type="InterPro" id="IPR001460">
    <property type="entry name" value="PCN-bd_Tpept"/>
</dbReference>
<comment type="subcellular location">
    <subcellularLocation>
        <location evidence="1">Membrane</location>
    </subcellularLocation>
</comment>
<evidence type="ECO:0000313" key="6">
    <source>
        <dbReference type="Proteomes" id="UP000177027"/>
    </source>
</evidence>
<keyword evidence="2" id="KW-0472">Membrane</keyword>
<dbReference type="AlphaFoldDB" id="A0A1F7HCA1"/>
<dbReference type="InterPro" id="IPR005311">
    <property type="entry name" value="PBP_dimer"/>
</dbReference>
<name>A0A1F7HCA1_9BACT</name>
<dbReference type="Pfam" id="PF03717">
    <property type="entry name" value="PBP_dimer"/>
    <property type="match status" value="1"/>
</dbReference>
<evidence type="ECO:0000313" key="5">
    <source>
        <dbReference type="EMBL" id="OGK28891.1"/>
    </source>
</evidence>
<evidence type="ECO:0000256" key="2">
    <source>
        <dbReference type="ARBA" id="ARBA00023136"/>
    </source>
</evidence>
<feature type="domain" description="Penicillin-binding protein dimerisation" evidence="4">
    <location>
        <begin position="43"/>
        <end position="191"/>
    </location>
</feature>
<dbReference type="InterPro" id="IPR036138">
    <property type="entry name" value="PBP_dimer_sf"/>
</dbReference>
<dbReference type="Pfam" id="PF00905">
    <property type="entry name" value="Transpeptidase"/>
    <property type="match status" value="1"/>
</dbReference>
<dbReference type="Gene3D" id="3.90.1310.10">
    <property type="entry name" value="Penicillin-binding protein 2a (Domain 2)"/>
    <property type="match status" value="1"/>
</dbReference>
<organism evidence="5 6">
    <name type="scientific">Candidatus Roizmanbacteria bacterium RIFCSPHIGHO2_02_FULL_40_9</name>
    <dbReference type="NCBI Taxonomy" id="1802042"/>
    <lineage>
        <taxon>Bacteria</taxon>
        <taxon>Candidatus Roizmaniibacteriota</taxon>
    </lineage>
</organism>
<dbReference type="Gene3D" id="3.40.710.10">
    <property type="entry name" value="DD-peptidase/beta-lactamase superfamily"/>
    <property type="match status" value="1"/>
</dbReference>
<dbReference type="InterPro" id="IPR012338">
    <property type="entry name" value="Beta-lactam/transpept-like"/>
</dbReference>
<dbReference type="SUPFAM" id="SSF56519">
    <property type="entry name" value="Penicillin binding protein dimerisation domain"/>
    <property type="match status" value="1"/>
</dbReference>
<dbReference type="PANTHER" id="PTHR30627:SF1">
    <property type="entry name" value="PEPTIDOGLYCAN D,D-TRANSPEPTIDASE FTSI"/>
    <property type="match status" value="1"/>
</dbReference>
<dbReference type="GO" id="GO:0071555">
    <property type="term" value="P:cell wall organization"/>
    <property type="evidence" value="ECO:0007669"/>
    <property type="project" value="TreeGrafter"/>
</dbReference>
<evidence type="ECO:0000256" key="1">
    <source>
        <dbReference type="ARBA" id="ARBA00004370"/>
    </source>
</evidence>
<feature type="domain" description="Penicillin-binding protein transpeptidase" evidence="3">
    <location>
        <begin position="235"/>
        <end position="538"/>
    </location>
</feature>
<dbReference type="Gene3D" id="3.30.450.330">
    <property type="match status" value="1"/>
</dbReference>
<gene>
    <name evidence="5" type="ORF">A3D06_02420</name>
</gene>
<sequence>MKRLFTLFVFFLFTVFAILIKLFYIQAFSGDTYSGNYLRTTRIAPVRGIIFDRNKEPLVINQSSYTLFAEPKNLEDSFNTLKEIDSILNIGEATLEGRFDKSKDWVALARNLEEDQKKKLEKLNIHGLGFDEYSKRYYPEASIAAHLVGFVGKDEDGDDIGYFGVEGYYDKDLQGLPGLLKTERDILGRPIVIGTQNKLKGENGRDFVLTIDKRTQKMAKEAIEKAIEVYKAQSGCITVIEPNTGEILAMDCAPDFDPSEYFKFNESFFKNPVISDVFEPGSIIKPLWVAAALNEQKIKSYDMYDEKGPINIGKYYIRTWDNKYHGDISITQILQQSSNVGMVFVGDKLGEENIKKYLKAYGFGEKTNIDLQGEVSSYLRKDSQWRPIDFATVTFGQGIVVTQIQMLKAFSVLVNGGWVVEPHVVKEMVSESGDAKKIAPKKEKRILTEKTSRTIRQMLYETVNHGEAKWNIPKGYKIGGKTGTAQIAIQGAYDASKTNASFIGFGPVDNPKFLVLVTLNQPQTSPWASETSAPVFFEVARDLLVQYNIPPK</sequence>
<proteinExistence type="predicted"/>
<dbReference type="Proteomes" id="UP000177027">
    <property type="component" value="Unassembled WGS sequence"/>
</dbReference>
<protein>
    <recommendedName>
        <fullName evidence="7">Penicillin-binding protein 2</fullName>
    </recommendedName>
</protein>
<evidence type="ECO:0000259" key="3">
    <source>
        <dbReference type="Pfam" id="PF00905"/>
    </source>
</evidence>
<dbReference type="GO" id="GO:0005886">
    <property type="term" value="C:plasma membrane"/>
    <property type="evidence" value="ECO:0007669"/>
    <property type="project" value="TreeGrafter"/>
</dbReference>
<dbReference type="EMBL" id="MFZS01000022">
    <property type="protein sequence ID" value="OGK28891.1"/>
    <property type="molecule type" value="Genomic_DNA"/>
</dbReference>
<evidence type="ECO:0000259" key="4">
    <source>
        <dbReference type="Pfam" id="PF03717"/>
    </source>
</evidence>
<accession>A0A1F7HCA1</accession>
<dbReference type="SUPFAM" id="SSF56601">
    <property type="entry name" value="beta-lactamase/transpeptidase-like"/>
    <property type="match status" value="1"/>
</dbReference>
<comment type="caution">
    <text evidence="5">The sequence shown here is derived from an EMBL/GenBank/DDBJ whole genome shotgun (WGS) entry which is preliminary data.</text>
</comment>
<evidence type="ECO:0008006" key="7">
    <source>
        <dbReference type="Google" id="ProtNLM"/>
    </source>
</evidence>
<dbReference type="PANTHER" id="PTHR30627">
    <property type="entry name" value="PEPTIDOGLYCAN D,D-TRANSPEPTIDASE"/>
    <property type="match status" value="1"/>
</dbReference>